<dbReference type="AlphaFoldDB" id="A0AAP9MWS4"/>
<organism evidence="17 18">
    <name type="scientific">Pseudomonas putida</name>
    <name type="common">Arthrobacter siderocapsulatus</name>
    <dbReference type="NCBI Taxonomy" id="303"/>
    <lineage>
        <taxon>Bacteria</taxon>
        <taxon>Pseudomonadati</taxon>
        <taxon>Pseudomonadota</taxon>
        <taxon>Gammaproteobacteria</taxon>
        <taxon>Pseudomonadales</taxon>
        <taxon>Pseudomonadaceae</taxon>
        <taxon>Pseudomonas</taxon>
    </lineage>
</organism>
<dbReference type="GO" id="GO:0008360">
    <property type="term" value="P:regulation of cell shape"/>
    <property type="evidence" value="ECO:0007669"/>
    <property type="project" value="UniProtKB-KW"/>
</dbReference>
<protein>
    <recommendedName>
        <fullName evidence="12">UDP-N-acetylglucosamine 1-carboxyvinyltransferase</fullName>
        <ecNumber evidence="11">2.5.1.7</ecNumber>
    </recommendedName>
    <alternativeName>
        <fullName evidence="13">Enoylpyruvate transferase</fullName>
    </alternativeName>
    <alternativeName>
        <fullName evidence="14">UDP-N-acetylglucosamine enolpyruvyl transferase</fullName>
    </alternativeName>
</protein>
<sequence length="432" mass="47130">MNSATLTPLNYDLNLIPTIHISPSKNSTLPLLAASILIEGVTLLEIDDDHIEDIKTMIIILSKLGAHCIQEKDRLIIDARGPIYSEACFKECSDTRYSLLLLGILSSRTGSAKVSVPGGCDLNRPFDYHVECLTKLGNTVSYNDDEISCTKTAEPIKTLQLPYPSVGTTLQALFSCATGSINSTITIQNAALEPEIDDVIAFLNKAGTKILRNGSDLIVVPVSNQTLQGIKHKPIYDRIEASSYAFASMAVRKLVLLKNCPTQFMSEPLQILDNLKCAYFLLGAGDILIDGRVFDENQPLEITARPYPGFPTDLQPILAALCCTLSSKNIIRDMVMPCRTNYVDELRKMGAEISCLENTISINGFKKKANQISINVSAPDLRGGMAIVLLAISSGCHINITAFNQILRGYSRIISNAQILGGQITYDDAKKI</sequence>
<comment type="pathway">
    <text evidence="2">Cell wall biogenesis; peptidoglycan biosynthesis.</text>
</comment>
<evidence type="ECO:0000256" key="15">
    <source>
        <dbReference type="ARBA" id="ARBA00047527"/>
    </source>
</evidence>
<evidence type="ECO:0000256" key="10">
    <source>
        <dbReference type="ARBA" id="ARBA00038367"/>
    </source>
</evidence>
<dbReference type="EC" id="2.5.1.7" evidence="11"/>
<dbReference type="InterPro" id="IPR036968">
    <property type="entry name" value="Enolpyruvate_Tfrase_sf"/>
</dbReference>
<evidence type="ECO:0000256" key="5">
    <source>
        <dbReference type="ARBA" id="ARBA00022679"/>
    </source>
</evidence>
<dbReference type="PANTHER" id="PTHR43783">
    <property type="entry name" value="UDP-N-ACETYLGLUCOSAMINE 1-CARBOXYVINYLTRANSFERASE"/>
    <property type="match status" value="1"/>
</dbReference>
<keyword evidence="8" id="KW-0131">Cell cycle</keyword>
<dbReference type="EMBL" id="CP050951">
    <property type="protein sequence ID" value="QJQ08716.1"/>
    <property type="molecule type" value="Genomic_DNA"/>
</dbReference>
<proteinExistence type="inferred from homology"/>
<dbReference type="InterPro" id="IPR001986">
    <property type="entry name" value="Enolpyruvate_Tfrase_dom"/>
</dbReference>
<comment type="similarity">
    <text evidence="10">Belongs to the EPSP synthase family. MurA subfamily.</text>
</comment>
<keyword evidence="5" id="KW-0808">Transferase</keyword>
<dbReference type="GO" id="GO:0071555">
    <property type="term" value="P:cell wall organization"/>
    <property type="evidence" value="ECO:0007669"/>
    <property type="project" value="UniProtKB-KW"/>
</dbReference>
<feature type="domain" description="Enolpyruvate transferase" evidence="16">
    <location>
        <begin position="18"/>
        <end position="414"/>
    </location>
</feature>
<evidence type="ECO:0000313" key="18">
    <source>
        <dbReference type="Proteomes" id="UP000076857"/>
    </source>
</evidence>
<evidence type="ECO:0000256" key="7">
    <source>
        <dbReference type="ARBA" id="ARBA00022984"/>
    </source>
</evidence>
<comment type="catalytic activity">
    <reaction evidence="15">
        <text>phosphoenolpyruvate + UDP-N-acetyl-alpha-D-glucosamine = UDP-N-acetyl-3-O-(1-carboxyvinyl)-alpha-D-glucosamine + phosphate</text>
        <dbReference type="Rhea" id="RHEA:18681"/>
        <dbReference type="ChEBI" id="CHEBI:43474"/>
        <dbReference type="ChEBI" id="CHEBI:57705"/>
        <dbReference type="ChEBI" id="CHEBI:58702"/>
        <dbReference type="ChEBI" id="CHEBI:68483"/>
        <dbReference type="EC" id="2.5.1.7"/>
    </reaction>
</comment>
<evidence type="ECO:0000256" key="4">
    <source>
        <dbReference type="ARBA" id="ARBA00022618"/>
    </source>
</evidence>
<evidence type="ECO:0000256" key="6">
    <source>
        <dbReference type="ARBA" id="ARBA00022960"/>
    </source>
</evidence>
<evidence type="ECO:0000313" key="17">
    <source>
        <dbReference type="EMBL" id="QJQ08716.1"/>
    </source>
</evidence>
<evidence type="ECO:0000256" key="14">
    <source>
        <dbReference type="ARBA" id="ARBA00042842"/>
    </source>
</evidence>
<dbReference type="GO" id="GO:0008760">
    <property type="term" value="F:UDP-N-acetylglucosamine 1-carboxyvinyltransferase activity"/>
    <property type="evidence" value="ECO:0007669"/>
    <property type="project" value="UniProtKB-EC"/>
</dbReference>
<evidence type="ECO:0000256" key="13">
    <source>
        <dbReference type="ARBA" id="ARBA00042443"/>
    </source>
</evidence>
<evidence type="ECO:0000256" key="9">
    <source>
        <dbReference type="ARBA" id="ARBA00023316"/>
    </source>
</evidence>
<dbReference type="SUPFAM" id="SSF55205">
    <property type="entry name" value="EPT/RTPC-like"/>
    <property type="match status" value="1"/>
</dbReference>
<keyword evidence="9" id="KW-0961">Cell wall biogenesis/degradation</keyword>
<name>A0AAP9MWS4_PSEPU</name>
<gene>
    <name evidence="17" type="ORF">A3L25_004565</name>
</gene>
<comment type="subcellular location">
    <subcellularLocation>
        <location evidence="1">Cytoplasm</location>
    </subcellularLocation>
</comment>
<evidence type="ECO:0000256" key="11">
    <source>
        <dbReference type="ARBA" id="ARBA00039108"/>
    </source>
</evidence>
<evidence type="ECO:0000256" key="8">
    <source>
        <dbReference type="ARBA" id="ARBA00023306"/>
    </source>
</evidence>
<evidence type="ECO:0000256" key="3">
    <source>
        <dbReference type="ARBA" id="ARBA00022490"/>
    </source>
</evidence>
<dbReference type="PANTHER" id="PTHR43783:SF1">
    <property type="entry name" value="UDP-N-ACETYLGLUCOSAMINE 1-CARBOXYVINYLTRANSFERASE"/>
    <property type="match status" value="1"/>
</dbReference>
<dbReference type="GO" id="GO:0009252">
    <property type="term" value="P:peptidoglycan biosynthetic process"/>
    <property type="evidence" value="ECO:0007669"/>
    <property type="project" value="UniProtKB-KW"/>
</dbReference>
<dbReference type="InterPro" id="IPR050068">
    <property type="entry name" value="MurA_subfamily"/>
</dbReference>
<dbReference type="Pfam" id="PF00275">
    <property type="entry name" value="EPSP_synthase"/>
    <property type="match status" value="1"/>
</dbReference>
<evidence type="ECO:0000256" key="2">
    <source>
        <dbReference type="ARBA" id="ARBA00004752"/>
    </source>
</evidence>
<keyword evidence="4" id="KW-0132">Cell division</keyword>
<dbReference type="InterPro" id="IPR013792">
    <property type="entry name" value="RNA3'P_cycl/enolpyr_Trfase_a/b"/>
</dbReference>
<keyword evidence="3" id="KW-0963">Cytoplasm</keyword>
<evidence type="ECO:0000256" key="1">
    <source>
        <dbReference type="ARBA" id="ARBA00004496"/>
    </source>
</evidence>
<evidence type="ECO:0000259" key="16">
    <source>
        <dbReference type="Pfam" id="PF00275"/>
    </source>
</evidence>
<dbReference type="Proteomes" id="UP000076857">
    <property type="component" value="Chromosome"/>
</dbReference>
<dbReference type="GO" id="GO:0005737">
    <property type="term" value="C:cytoplasm"/>
    <property type="evidence" value="ECO:0007669"/>
    <property type="project" value="UniProtKB-SubCell"/>
</dbReference>
<keyword evidence="7" id="KW-0573">Peptidoglycan synthesis</keyword>
<accession>A0AAP9MWS4</accession>
<keyword evidence="6" id="KW-0133">Cell shape</keyword>
<evidence type="ECO:0000256" key="12">
    <source>
        <dbReference type="ARBA" id="ARBA00039754"/>
    </source>
</evidence>
<reference evidence="17 18" key="1">
    <citation type="submission" date="2016-04" db="EMBL/GenBank/DDBJ databases">
        <authorList>
            <person name="Qiu J."/>
        </authorList>
    </citation>
    <scope>NUCLEOTIDE SEQUENCE [LARGE SCALE GENOMIC DNA]</scope>
    <source>
        <strain evidence="17 18">JQ581</strain>
    </source>
</reference>
<dbReference type="RefSeq" id="WP_081237994.1">
    <property type="nucleotide sequence ID" value="NZ_CP050951.1"/>
</dbReference>
<dbReference type="Gene3D" id="3.65.10.10">
    <property type="entry name" value="Enolpyruvate transferase domain"/>
    <property type="match status" value="2"/>
</dbReference>
<reference evidence="17 18" key="2">
    <citation type="submission" date="2020-04" db="EMBL/GenBank/DDBJ databases">
        <title>Complete genome sequence of Pseudomonas putida strain JQ581.</title>
        <authorList>
            <person name="Mu Y."/>
        </authorList>
    </citation>
    <scope>NUCLEOTIDE SEQUENCE [LARGE SCALE GENOMIC DNA]</scope>
    <source>
        <strain evidence="17 18">JQ581</strain>
    </source>
</reference>
<dbReference type="GO" id="GO:0051301">
    <property type="term" value="P:cell division"/>
    <property type="evidence" value="ECO:0007669"/>
    <property type="project" value="UniProtKB-KW"/>
</dbReference>